<gene>
    <name evidence="10" type="ORF">APLA_LOCUS18397</name>
</gene>
<dbReference type="AlphaFoldDB" id="A0A8S1BTT5"/>
<dbReference type="Pfam" id="PF20520">
    <property type="entry name" value="Ac45-VOA1_TM"/>
    <property type="match status" value="1"/>
</dbReference>
<dbReference type="InterPro" id="IPR046756">
    <property type="entry name" value="VAS1/VOA1_TM"/>
</dbReference>
<dbReference type="Gene3D" id="2.40.160.110">
    <property type="match status" value="1"/>
</dbReference>
<accession>A0A8S1BTT5</accession>
<evidence type="ECO:0000256" key="4">
    <source>
        <dbReference type="ARBA" id="ARBA00022989"/>
    </source>
</evidence>
<evidence type="ECO:0008006" key="12">
    <source>
        <dbReference type="Google" id="ProtNLM"/>
    </source>
</evidence>
<keyword evidence="5 6" id="KW-0472">Membrane</keyword>
<dbReference type="GO" id="GO:0033176">
    <property type="term" value="C:proton-transporting V-type ATPase complex"/>
    <property type="evidence" value="ECO:0007669"/>
    <property type="project" value="TreeGrafter"/>
</dbReference>
<evidence type="ECO:0000256" key="1">
    <source>
        <dbReference type="ARBA" id="ARBA00004167"/>
    </source>
</evidence>
<feature type="signal peptide" evidence="7">
    <location>
        <begin position="1"/>
        <end position="18"/>
    </location>
</feature>
<comment type="subcellular location">
    <subcellularLocation>
        <location evidence="1">Membrane</location>
        <topology evidence="1">Single-pass membrane protein</topology>
    </subcellularLocation>
</comment>
<dbReference type="Pfam" id="PF05827">
    <property type="entry name" value="VAS1_LD"/>
    <property type="match status" value="1"/>
</dbReference>
<feature type="domain" description="V-type proton ATPase subunit S1/VOA1 transmembrane" evidence="9">
    <location>
        <begin position="346"/>
        <end position="384"/>
    </location>
</feature>
<evidence type="ECO:0000256" key="5">
    <source>
        <dbReference type="ARBA" id="ARBA00023136"/>
    </source>
</evidence>
<keyword evidence="11" id="KW-1185">Reference proteome</keyword>
<dbReference type="GO" id="GO:0030641">
    <property type="term" value="P:regulation of cellular pH"/>
    <property type="evidence" value="ECO:0007669"/>
    <property type="project" value="TreeGrafter"/>
</dbReference>
<dbReference type="InterPro" id="IPR046755">
    <property type="entry name" value="VAS1_LD"/>
</dbReference>
<protein>
    <recommendedName>
        <fullName evidence="12">V-type proton ATPase subunit S1</fullName>
    </recommendedName>
</protein>
<sequence>MAYCRLVFPLLVLSVVNCYASVAPVYMWGDLPQHLSEANPLTTLNDEEFAQILKEETAESLVVVFAEQTLSVEDFSRRDDDGLPSFNYLHSKIGSAAYLPSVANPLEVLKTFADGSETTIDLTNAVSSDDISVKSSDKFVIINLKDALEDESRNAYLRRHDEFMQNTVSKLQENGVKVVAIYTAYSPSWIIPVSHSRARRAASRNDFIDLIGLRLHAKSISLKSRNETIPLTPLVSSNTTFDTDVMNTTLVYENDTSIMLNFVMKGGYWYFDSVTLSLSTFLENLYPVEEVFAIEGFSYRCAENVRFASVNDTRDYTLNFENLKIQPFFENTNSSTPFGDSFNCVGFFSAPIWAGLFVTFILLAITFYGIMMMMDIRTMDRFDDPKGKTITINAGE</sequence>
<comment type="similarity">
    <text evidence="2">Belongs to the vacuolar ATPase subunit S1 family.</text>
</comment>
<keyword evidence="7" id="KW-0732">Signal</keyword>
<keyword evidence="3 6" id="KW-0812">Transmembrane</keyword>
<evidence type="ECO:0000259" key="8">
    <source>
        <dbReference type="Pfam" id="PF05827"/>
    </source>
</evidence>
<evidence type="ECO:0000256" key="6">
    <source>
        <dbReference type="SAM" id="Phobius"/>
    </source>
</evidence>
<evidence type="ECO:0000256" key="7">
    <source>
        <dbReference type="SAM" id="SignalP"/>
    </source>
</evidence>
<reference evidence="10 11" key="1">
    <citation type="submission" date="2020-04" db="EMBL/GenBank/DDBJ databases">
        <authorList>
            <person name="Wallbank WR R."/>
            <person name="Pardo Diaz C."/>
            <person name="Kozak K."/>
            <person name="Martin S."/>
            <person name="Jiggins C."/>
            <person name="Moest M."/>
            <person name="Warren A I."/>
            <person name="Byers J.R.P. K."/>
            <person name="Montejo-Kovacevich G."/>
            <person name="Yen C E."/>
        </authorList>
    </citation>
    <scope>NUCLEOTIDE SEQUENCE [LARGE SCALE GENOMIC DNA]</scope>
</reference>
<dbReference type="GO" id="GO:0001671">
    <property type="term" value="F:ATPase activator activity"/>
    <property type="evidence" value="ECO:0007669"/>
    <property type="project" value="TreeGrafter"/>
</dbReference>
<keyword evidence="4 6" id="KW-1133">Transmembrane helix</keyword>
<evidence type="ECO:0000313" key="11">
    <source>
        <dbReference type="Proteomes" id="UP000494106"/>
    </source>
</evidence>
<name>A0A8S1BTT5_ARCPL</name>
<feature type="domain" description="V-type proton ATPase subunit S1 luminal" evidence="8">
    <location>
        <begin position="252"/>
        <end position="328"/>
    </location>
</feature>
<feature type="transmembrane region" description="Helical" evidence="6">
    <location>
        <begin position="352"/>
        <end position="371"/>
    </location>
</feature>
<dbReference type="PANTHER" id="PTHR12471:SF7">
    <property type="entry name" value="V-TYPE PROTON ATPASE SUBUNIT S1"/>
    <property type="match status" value="1"/>
</dbReference>
<feature type="chain" id="PRO_5035880317" description="V-type proton ATPase subunit S1" evidence="7">
    <location>
        <begin position="19"/>
        <end position="396"/>
    </location>
</feature>
<comment type="caution">
    <text evidence="10">The sequence shown here is derived from an EMBL/GenBank/DDBJ whole genome shotgun (WGS) entry which is preliminary data.</text>
</comment>
<evidence type="ECO:0000259" key="9">
    <source>
        <dbReference type="Pfam" id="PF20520"/>
    </source>
</evidence>
<dbReference type="PANTHER" id="PTHR12471">
    <property type="entry name" value="VACUOLAR ATP SYNTHASE SUBUNIT S1"/>
    <property type="match status" value="1"/>
</dbReference>
<dbReference type="InterPro" id="IPR008388">
    <property type="entry name" value="Ac45_acc_su"/>
</dbReference>
<dbReference type="OrthoDB" id="19852at2759"/>
<dbReference type="Proteomes" id="UP000494106">
    <property type="component" value="Unassembled WGS sequence"/>
</dbReference>
<evidence type="ECO:0000313" key="10">
    <source>
        <dbReference type="EMBL" id="CAB3262422.1"/>
    </source>
</evidence>
<dbReference type="EMBL" id="CADEBC010000958">
    <property type="protein sequence ID" value="CAB3262422.1"/>
    <property type="molecule type" value="Genomic_DNA"/>
</dbReference>
<organism evidence="10 11">
    <name type="scientific">Arctia plantaginis</name>
    <name type="common">Wood tiger moth</name>
    <name type="synonym">Phalaena plantaginis</name>
    <dbReference type="NCBI Taxonomy" id="874455"/>
    <lineage>
        <taxon>Eukaryota</taxon>
        <taxon>Metazoa</taxon>
        <taxon>Ecdysozoa</taxon>
        <taxon>Arthropoda</taxon>
        <taxon>Hexapoda</taxon>
        <taxon>Insecta</taxon>
        <taxon>Pterygota</taxon>
        <taxon>Neoptera</taxon>
        <taxon>Endopterygota</taxon>
        <taxon>Lepidoptera</taxon>
        <taxon>Glossata</taxon>
        <taxon>Ditrysia</taxon>
        <taxon>Noctuoidea</taxon>
        <taxon>Erebidae</taxon>
        <taxon>Arctiinae</taxon>
        <taxon>Arctia</taxon>
    </lineage>
</organism>
<evidence type="ECO:0000256" key="3">
    <source>
        <dbReference type="ARBA" id="ARBA00022692"/>
    </source>
</evidence>
<evidence type="ECO:0000256" key="2">
    <source>
        <dbReference type="ARBA" id="ARBA00009037"/>
    </source>
</evidence>
<proteinExistence type="inferred from homology"/>